<feature type="transmembrane region" description="Helical" evidence="1">
    <location>
        <begin position="63"/>
        <end position="83"/>
    </location>
</feature>
<feature type="transmembrane region" description="Helical" evidence="1">
    <location>
        <begin position="138"/>
        <end position="163"/>
    </location>
</feature>
<organism evidence="2 3">
    <name type="scientific">Microtetraspora fusca</name>
    <dbReference type="NCBI Taxonomy" id="1997"/>
    <lineage>
        <taxon>Bacteria</taxon>
        <taxon>Bacillati</taxon>
        <taxon>Actinomycetota</taxon>
        <taxon>Actinomycetes</taxon>
        <taxon>Streptosporangiales</taxon>
        <taxon>Streptosporangiaceae</taxon>
        <taxon>Microtetraspora</taxon>
    </lineage>
</organism>
<keyword evidence="1" id="KW-1133">Transmembrane helix</keyword>
<proteinExistence type="predicted"/>
<keyword evidence="1" id="KW-0812">Transmembrane</keyword>
<evidence type="ECO:0000256" key="1">
    <source>
        <dbReference type="SAM" id="Phobius"/>
    </source>
</evidence>
<comment type="caution">
    <text evidence="2">The sequence shown here is derived from an EMBL/GenBank/DDBJ whole genome shotgun (WGS) entry which is preliminary data.</text>
</comment>
<keyword evidence="3" id="KW-1185">Reference proteome</keyword>
<dbReference type="RefSeq" id="WP_387344471.1">
    <property type="nucleotide sequence ID" value="NZ_JBIAXI010000016.1"/>
</dbReference>
<accession>A0ABW6VCZ1</accession>
<dbReference type="Proteomes" id="UP001602119">
    <property type="component" value="Unassembled WGS sequence"/>
</dbReference>
<evidence type="ECO:0000313" key="2">
    <source>
        <dbReference type="EMBL" id="MFF4776153.1"/>
    </source>
</evidence>
<keyword evidence="1" id="KW-0472">Membrane</keyword>
<feature type="transmembrane region" description="Helical" evidence="1">
    <location>
        <begin position="95"/>
        <end position="118"/>
    </location>
</feature>
<name>A0ABW6VCZ1_MICFU</name>
<gene>
    <name evidence="2" type="ORF">ACFY05_25170</name>
</gene>
<protein>
    <recommendedName>
        <fullName evidence="4">DUF4386 family protein</fullName>
    </recommendedName>
</protein>
<dbReference type="EMBL" id="JBIAXI010000016">
    <property type="protein sequence ID" value="MFF4776153.1"/>
    <property type="molecule type" value="Genomic_DNA"/>
</dbReference>
<reference evidence="2 3" key="1">
    <citation type="submission" date="2024-10" db="EMBL/GenBank/DDBJ databases">
        <title>The Natural Products Discovery Center: Release of the First 8490 Sequenced Strains for Exploring Actinobacteria Biosynthetic Diversity.</title>
        <authorList>
            <person name="Kalkreuter E."/>
            <person name="Kautsar S.A."/>
            <person name="Yang D."/>
            <person name="Bader C.D."/>
            <person name="Teijaro C.N."/>
            <person name="Fluegel L."/>
            <person name="Davis C.M."/>
            <person name="Simpson J.R."/>
            <person name="Lauterbach L."/>
            <person name="Steele A.D."/>
            <person name="Gui C."/>
            <person name="Meng S."/>
            <person name="Li G."/>
            <person name="Viehrig K."/>
            <person name="Ye F."/>
            <person name="Su P."/>
            <person name="Kiefer A.F."/>
            <person name="Nichols A."/>
            <person name="Cepeda A.J."/>
            <person name="Yan W."/>
            <person name="Fan B."/>
            <person name="Jiang Y."/>
            <person name="Adhikari A."/>
            <person name="Zheng C.-J."/>
            <person name="Schuster L."/>
            <person name="Cowan T.M."/>
            <person name="Smanski M.J."/>
            <person name="Chevrette M.G."/>
            <person name="De Carvalho L.P.S."/>
            <person name="Shen B."/>
        </authorList>
    </citation>
    <scope>NUCLEOTIDE SEQUENCE [LARGE SCALE GENOMIC DNA]</scope>
    <source>
        <strain evidence="2 3">NPDC001281</strain>
    </source>
</reference>
<sequence length="243" mass="25655">MSDQSLPGMPARARRDSRTLGRVTAAFLMPIGPACVAVIRFVIPGWSGDVGADVAAHPDAQRFALILGIPALFTLLPGAYAALRLGRRHRPILTAWTAAFLIPGYLGMTVLGANDYGVLAATDIGLDPKTVTRLSDEIFGLSAIPGLVFVVGHIVGTLLLGVLAYRARLTPRPAAIALTFSQPLHLTAVILNISWMDLTAWGATAVGMAFLGARILRTPDEEWDLPALPVSASRSRSVPTSTG</sequence>
<feature type="transmembrane region" description="Helical" evidence="1">
    <location>
        <begin position="20"/>
        <end position="43"/>
    </location>
</feature>
<evidence type="ECO:0008006" key="4">
    <source>
        <dbReference type="Google" id="ProtNLM"/>
    </source>
</evidence>
<evidence type="ECO:0000313" key="3">
    <source>
        <dbReference type="Proteomes" id="UP001602119"/>
    </source>
</evidence>